<dbReference type="Proteomes" id="UP000070560">
    <property type="component" value="Chromosome"/>
</dbReference>
<dbReference type="EMBL" id="CP013015">
    <property type="protein sequence ID" value="AMM40915.1"/>
    <property type="molecule type" value="Genomic_DNA"/>
</dbReference>
<accession>A0A7U4TI51</accession>
<gene>
    <name evidence="1" type="ORF">HS1_001111</name>
</gene>
<keyword evidence="2" id="KW-1185">Reference proteome</keyword>
<evidence type="ECO:0000313" key="2">
    <source>
        <dbReference type="Proteomes" id="UP000070560"/>
    </source>
</evidence>
<name>A0A7U4TI51_DESA2</name>
<dbReference type="InterPro" id="IPR019270">
    <property type="entry name" value="DUF2283"/>
</dbReference>
<evidence type="ECO:0008006" key="3">
    <source>
        <dbReference type="Google" id="ProtNLM"/>
    </source>
</evidence>
<reference evidence="1 2" key="1">
    <citation type="submission" date="2015-10" db="EMBL/GenBank/DDBJ databases">
        <title>Candidatus Desulfofervidus auxilii, a hydrogenotrophic sulfate-reducing bacterium involved in the thermophilic anaerobic oxidation of methane.</title>
        <authorList>
            <person name="Krukenberg V."/>
            <person name="Richter M."/>
            <person name="Wegener G."/>
        </authorList>
    </citation>
    <scope>NUCLEOTIDE SEQUENCE [LARGE SCALE GENOMIC DNA]</scope>
    <source>
        <strain evidence="1 2">HS1</strain>
    </source>
</reference>
<organism evidence="1 2">
    <name type="scientific">Desulfofervidus auxilii</name>
    <dbReference type="NCBI Taxonomy" id="1621989"/>
    <lineage>
        <taxon>Bacteria</taxon>
        <taxon>Pseudomonadati</taxon>
        <taxon>Thermodesulfobacteriota</taxon>
        <taxon>Candidatus Desulfofervidia</taxon>
        <taxon>Candidatus Desulfofervidales</taxon>
        <taxon>Candidatus Desulfofervidaceae</taxon>
        <taxon>Candidatus Desulfofervidus</taxon>
    </lineage>
</organism>
<proteinExistence type="predicted"/>
<dbReference type="OrthoDB" id="964875at2"/>
<dbReference type="KEGG" id="daw:HS1_001111"/>
<evidence type="ECO:0000313" key="1">
    <source>
        <dbReference type="EMBL" id="AMM40915.1"/>
    </source>
</evidence>
<dbReference type="AlphaFoldDB" id="A0A7U4TI51"/>
<dbReference type="Pfam" id="PF10049">
    <property type="entry name" value="DUF2283"/>
    <property type="match status" value="1"/>
</dbReference>
<dbReference type="RefSeq" id="WP_066062111.1">
    <property type="nucleotide sequence ID" value="NZ_CP013015.1"/>
</dbReference>
<protein>
    <recommendedName>
        <fullName evidence="3">DUF2283 domain-containing protein</fullName>
    </recommendedName>
</protein>
<sequence>MDKVIIHYHKQTDTMDIWFGNPTDEYLCEEVGEGVILKKDKNGKVIGIEKLYVTKTLSLSIEQPLPVEVVMS</sequence>